<reference evidence="5" key="1">
    <citation type="submission" date="2022-01" db="EMBL/GenBank/DDBJ databases">
        <title>Draft Genome Sequences of Seven Type Strains of the Genus Streptomyces.</title>
        <authorList>
            <person name="Aziz S."/>
            <person name="Coretto E."/>
            <person name="Chronakova A."/>
            <person name="Sproer C."/>
            <person name="Huber K."/>
            <person name="Nouioui I."/>
            <person name="Gross H."/>
        </authorList>
    </citation>
    <scope>NUCLEOTIDE SEQUENCE</scope>
    <source>
        <strain evidence="5">DSM 103493</strain>
    </source>
</reference>
<dbReference type="PANTHER" id="PTHR30461:SF2">
    <property type="entry name" value="SERINE RECOMBINASE PINE-RELATED"/>
    <property type="match status" value="1"/>
</dbReference>
<gene>
    <name evidence="5" type="ORF">L0P92_18005</name>
</gene>
<evidence type="ECO:0000256" key="3">
    <source>
        <dbReference type="SAM" id="MobiDB-lite"/>
    </source>
</evidence>
<dbReference type="SUPFAM" id="SSF53041">
    <property type="entry name" value="Resolvase-like"/>
    <property type="match status" value="1"/>
</dbReference>
<dbReference type="Gene3D" id="3.90.1750.20">
    <property type="entry name" value="Putative Large Serine Recombinase, Chain B, Domain 2"/>
    <property type="match status" value="1"/>
</dbReference>
<keyword evidence="6" id="KW-1185">Reference proteome</keyword>
<dbReference type="RefSeq" id="WP_234763757.1">
    <property type="nucleotide sequence ID" value="NZ_JAKEIP010000066.1"/>
</dbReference>
<dbReference type="Proteomes" id="UP001139384">
    <property type="component" value="Unassembled WGS sequence"/>
</dbReference>
<dbReference type="CDD" id="cd00338">
    <property type="entry name" value="Ser_Recombinase"/>
    <property type="match status" value="1"/>
</dbReference>
<dbReference type="AlphaFoldDB" id="A0A9X1PXQ2"/>
<dbReference type="Pfam" id="PF07508">
    <property type="entry name" value="Recombinase"/>
    <property type="match status" value="1"/>
</dbReference>
<sequence length="543" mass="61673">METEGTARGRTPGGEGQPVRRVLFAERISDDKNEKSDSIESQDEKLRQRAETEGVTVVGTAVDLSVSGDVDPFHRKSLGPWLVNEGLSKWDELWVSTQDRLSRDDIHFMAFVFWAIEHSKKVIVLDDPEFTRQMETPEGRLILHAKGLGPANELRRIKVRTRDSHERRRFTARWTGGIPPFGYVPVQRYVDGKTATYLEQDPDMVKVLHFMREQILDGQSFFAVAKALNEKGEHTARDRARIRKGKPVHRRGAEEGVPEQWSETTVKSLLSDPALLGQKKHKGEVLYDSQGKPVMVAEPIFADDEWQALQAAVEARTQTKVRRVNGTSPLYGVVYCGECQSKAAHKGNIRSNGVEYRYYVCGAWPKEDRCRGVSIRAEEVEGWVEIYFLDRYGNRPVTERVWVPGTDHSKELGDVKSRIARLRRDSVAGLWDDAQEEFRNLMHSLMARRDELAAEPVIEGRWQEKLTGQTFQELWAGLDLEGKRQQLIKSGYRVEVGRKSFKVTPEPVPLAEDLERLRSEGADAEALAEVTEALRQSGLLTEE</sequence>
<feature type="domain" description="Recombinase" evidence="4">
    <location>
        <begin position="180"/>
        <end position="319"/>
    </location>
</feature>
<comment type="caution">
    <text evidence="5">The sequence shown here is derived from an EMBL/GenBank/DDBJ whole genome shotgun (WGS) entry which is preliminary data.</text>
</comment>
<evidence type="ECO:0000259" key="4">
    <source>
        <dbReference type="PROSITE" id="PS51737"/>
    </source>
</evidence>
<evidence type="ECO:0000313" key="5">
    <source>
        <dbReference type="EMBL" id="MCF1595455.1"/>
    </source>
</evidence>
<dbReference type="Pfam" id="PF00239">
    <property type="entry name" value="Resolvase"/>
    <property type="match status" value="1"/>
</dbReference>
<dbReference type="InterPro" id="IPR036162">
    <property type="entry name" value="Resolvase-like_N_sf"/>
</dbReference>
<dbReference type="SMART" id="SM00857">
    <property type="entry name" value="Resolvase"/>
    <property type="match status" value="1"/>
</dbReference>
<dbReference type="PROSITE" id="PS51737">
    <property type="entry name" value="RECOMBINASE_DNA_BIND"/>
    <property type="match status" value="1"/>
</dbReference>
<dbReference type="InterPro" id="IPR038109">
    <property type="entry name" value="DNA_bind_recomb_sf"/>
</dbReference>
<dbReference type="InterPro" id="IPR011109">
    <property type="entry name" value="DNA_bind_recombinase_dom"/>
</dbReference>
<keyword evidence="1" id="KW-0238">DNA-binding</keyword>
<evidence type="ECO:0000256" key="1">
    <source>
        <dbReference type="ARBA" id="ARBA00023125"/>
    </source>
</evidence>
<dbReference type="InterPro" id="IPR025827">
    <property type="entry name" value="Zn_ribbon_recom_dom"/>
</dbReference>
<proteinExistence type="predicted"/>
<name>A0A9X1PXQ2_STRM4</name>
<organism evidence="5 6">
    <name type="scientific">Streptomyces muensis</name>
    <dbReference type="NCBI Taxonomy" id="1077944"/>
    <lineage>
        <taxon>Bacteria</taxon>
        <taxon>Bacillati</taxon>
        <taxon>Actinomycetota</taxon>
        <taxon>Actinomycetes</taxon>
        <taxon>Kitasatosporales</taxon>
        <taxon>Streptomycetaceae</taxon>
        <taxon>Streptomyces</taxon>
    </lineage>
</organism>
<keyword evidence="2" id="KW-0233">DNA recombination</keyword>
<feature type="region of interest" description="Disordered" evidence="3">
    <location>
        <begin position="1"/>
        <end position="20"/>
    </location>
</feature>
<dbReference type="PANTHER" id="PTHR30461">
    <property type="entry name" value="DNA-INVERTASE FROM LAMBDOID PROPHAGE"/>
    <property type="match status" value="1"/>
</dbReference>
<accession>A0A9X1PXQ2</accession>
<evidence type="ECO:0000313" key="6">
    <source>
        <dbReference type="Proteomes" id="UP001139384"/>
    </source>
</evidence>
<dbReference type="EMBL" id="JAKEIP010000066">
    <property type="protein sequence ID" value="MCF1595455.1"/>
    <property type="molecule type" value="Genomic_DNA"/>
</dbReference>
<dbReference type="Gene3D" id="3.40.50.1390">
    <property type="entry name" value="Resolvase, N-terminal catalytic domain"/>
    <property type="match status" value="1"/>
</dbReference>
<dbReference type="GO" id="GO:0000150">
    <property type="term" value="F:DNA strand exchange activity"/>
    <property type="evidence" value="ECO:0007669"/>
    <property type="project" value="InterPro"/>
</dbReference>
<protein>
    <submittedName>
        <fullName evidence="5">Recombinase family protein</fullName>
    </submittedName>
</protein>
<dbReference type="GO" id="GO:0003677">
    <property type="term" value="F:DNA binding"/>
    <property type="evidence" value="ECO:0007669"/>
    <property type="project" value="UniProtKB-KW"/>
</dbReference>
<dbReference type="Pfam" id="PF13408">
    <property type="entry name" value="Zn_ribbon_recom"/>
    <property type="match status" value="1"/>
</dbReference>
<evidence type="ECO:0000256" key="2">
    <source>
        <dbReference type="ARBA" id="ARBA00023172"/>
    </source>
</evidence>
<dbReference type="InterPro" id="IPR050639">
    <property type="entry name" value="SSR_resolvase"/>
</dbReference>
<dbReference type="InterPro" id="IPR006119">
    <property type="entry name" value="Resolv_N"/>
</dbReference>
<feature type="region of interest" description="Disordered" evidence="3">
    <location>
        <begin position="26"/>
        <end position="51"/>
    </location>
</feature>